<evidence type="ECO:0000313" key="3">
    <source>
        <dbReference type="Proteomes" id="UP000018625"/>
    </source>
</evidence>
<evidence type="ECO:0000256" key="1">
    <source>
        <dbReference type="SAM" id="Coils"/>
    </source>
</evidence>
<dbReference type="RefSeq" id="YP_008859631.1">
    <property type="nucleotide sequence ID" value="NC_022990.1"/>
</dbReference>
<name>V6BPH3_9VIRU</name>
<evidence type="ECO:0000313" key="2">
    <source>
        <dbReference type="EMBL" id="CDI70045.1"/>
    </source>
</evidence>
<proteinExistence type="predicted"/>
<feature type="coiled-coil region" evidence="1">
    <location>
        <begin position="9"/>
        <end position="43"/>
    </location>
</feature>
<protein>
    <submittedName>
        <fullName evidence="2">Uncharacterized protein</fullName>
    </submittedName>
</protein>
<keyword evidence="1" id="KW-0175">Coiled coil</keyword>
<accession>V6BPH3</accession>
<sequence>MYGKFSVSKKLLKKEQKKLESLRNRAENDLIEYLDKQEEENEEIDPETPIYWIELEECKSIEDINEFMKEFGW</sequence>
<dbReference type="KEGG" id="vg:17778766"/>
<keyword evidence="3" id="KW-1185">Reference proteome</keyword>
<dbReference type="EMBL" id="HG531932">
    <property type="protein sequence ID" value="CDI70045.1"/>
    <property type="molecule type" value="Genomic_DNA"/>
</dbReference>
<reference evidence="2 3" key="1">
    <citation type="submission" date="2013-11" db="EMBL/GenBank/DDBJ databases">
        <title>DNA sequence associated with virophage mimiviridae genotype specificity.</title>
        <authorList>
            <person name="Gaia M."/>
            <person name="Benamar S."/>
            <person name="Boughalmi M."/>
            <person name="Pagnier I."/>
            <person name="Croce O."/>
            <person name="Colson P."/>
            <person name="Raoult D."/>
            <person name="La Scola B."/>
        </authorList>
    </citation>
    <scope>NUCLEOTIDE SEQUENCE [LARGE SCALE GENOMIC DNA]</scope>
    <source>
        <strain evidence="2">Strain</strain>
    </source>
</reference>
<dbReference type="Proteomes" id="UP000018625">
    <property type="component" value="Segment"/>
</dbReference>
<organism evidence="2 3">
    <name type="scientific">Zamilon virus</name>
    <dbReference type="NCBI Taxonomy" id="1411887"/>
    <lineage>
        <taxon>Viruses</taxon>
        <taxon>Varidnaviria</taxon>
        <taxon>Bamfordvirae</taxon>
        <taxon>Preplasmiviricota</taxon>
        <taxon>Polisuviricotina</taxon>
        <taxon>Virophaviricetes</taxon>
        <taxon>Mividavirales</taxon>
        <taxon>Sputniviroviridae</taxon>
        <taxon>Sputnikvirus</taxon>
        <taxon>Sputnikvirus zamilonense</taxon>
        <taxon>Mimivirus-dependent virus Zamilon</taxon>
    </lineage>
</organism>
<dbReference type="GeneID" id="17778766"/>